<protein>
    <submittedName>
        <fullName evidence="1">Uncharacterized protein</fullName>
    </submittedName>
</protein>
<dbReference type="AlphaFoldDB" id="A0A425XWI2"/>
<proteinExistence type="predicted"/>
<dbReference type="RefSeq" id="WP_125032162.1">
    <property type="nucleotide sequence ID" value="NZ_JAPXVP010000030.1"/>
</dbReference>
<dbReference type="Proteomes" id="UP000285794">
    <property type="component" value="Unassembled WGS sequence"/>
</dbReference>
<evidence type="ECO:0000313" key="1">
    <source>
        <dbReference type="EMBL" id="RRG19001.1"/>
    </source>
</evidence>
<gene>
    <name evidence="1" type="ORF">DWB61_17315</name>
</gene>
<dbReference type="OrthoDB" id="1120922at2"/>
<keyword evidence="2" id="KW-1185">Reference proteome</keyword>
<evidence type="ECO:0000313" key="2">
    <source>
        <dbReference type="Proteomes" id="UP000285794"/>
    </source>
</evidence>
<comment type="caution">
    <text evidence="1">The sequence shown here is derived from an EMBL/GenBank/DDBJ whole genome shotgun (WGS) entry which is preliminary data.</text>
</comment>
<accession>A0A425XWI2</accession>
<sequence length="219" mass="24880">MATIRRRTEDQLIETYRVSLMNVENQTEIATTMAEYGYDLATITKGRELLGATITAFNFNQQEDNETIQARSDFDVKVSLMTEKYASHRRKAKVAFRKDDVTMKQLGLTGSYSRAYVKWIATMKTFYSGVRSNAAHLAKLLVFKITEDEITACITEINALETTRTLYLKEVGESQEATKAKDKALAELEEWMSDFYAVAKIAMEDKPQLLESLGLLVRS</sequence>
<dbReference type="EMBL" id="QQWG01000032">
    <property type="protein sequence ID" value="RRG19001.1"/>
    <property type="molecule type" value="Genomic_DNA"/>
</dbReference>
<reference evidence="1 2" key="1">
    <citation type="submission" date="2018-07" db="EMBL/GenBank/DDBJ databases">
        <title>Draft genome sequence of Ancylomarina sp. M1P.</title>
        <authorList>
            <person name="Yadav S."/>
            <person name="Villanueva L."/>
            <person name="Damste J.S.S."/>
        </authorList>
    </citation>
    <scope>NUCLEOTIDE SEQUENCE [LARGE SCALE GENOMIC DNA]</scope>
    <source>
        <strain evidence="1 2">M1P</strain>
    </source>
</reference>
<name>A0A425XWI2_9BACT</name>
<organism evidence="1 2">
    <name type="scientific">Ancylomarina euxinus</name>
    <dbReference type="NCBI Taxonomy" id="2283627"/>
    <lineage>
        <taxon>Bacteria</taxon>
        <taxon>Pseudomonadati</taxon>
        <taxon>Bacteroidota</taxon>
        <taxon>Bacteroidia</taxon>
        <taxon>Marinilabiliales</taxon>
        <taxon>Marinifilaceae</taxon>
        <taxon>Ancylomarina</taxon>
    </lineage>
</organism>